<dbReference type="GO" id="GO:0005783">
    <property type="term" value="C:endoplasmic reticulum"/>
    <property type="evidence" value="ECO:0007669"/>
    <property type="project" value="TreeGrafter"/>
</dbReference>
<name>A0A5N5KZU6_PANHP</name>
<dbReference type="InterPro" id="IPR021852">
    <property type="entry name" value="DUF3456"/>
</dbReference>
<accession>A0A5N5KZU6</accession>
<gene>
    <name evidence="3" type="ORF">PHYPO_G00117530</name>
</gene>
<organism evidence="3 4">
    <name type="scientific">Pangasianodon hypophthalmus</name>
    <name type="common">Striped catfish</name>
    <name type="synonym">Helicophagus hypophthalmus</name>
    <dbReference type="NCBI Taxonomy" id="310915"/>
    <lineage>
        <taxon>Eukaryota</taxon>
        <taxon>Metazoa</taxon>
        <taxon>Chordata</taxon>
        <taxon>Craniata</taxon>
        <taxon>Vertebrata</taxon>
        <taxon>Euteleostomi</taxon>
        <taxon>Actinopterygii</taxon>
        <taxon>Neopterygii</taxon>
        <taxon>Teleostei</taxon>
        <taxon>Ostariophysi</taxon>
        <taxon>Siluriformes</taxon>
        <taxon>Pangasiidae</taxon>
        <taxon>Pangasianodon</taxon>
    </lineage>
</organism>
<dbReference type="EMBL" id="VFJC01000022">
    <property type="protein sequence ID" value="KAB5535426.1"/>
    <property type="molecule type" value="Genomic_DNA"/>
</dbReference>
<sequence length="283" mass="31624">MIGHVTDCCAKPNYFTVRFLLHPGTRCLCSFRFHWPAISEKPRYWLVDVSITAAVSTLVGRGSATDRHVVFHSLRLITGKSFSSLTCCVFTLQYGQVLSMVQWIGFVFVLTAVVSKTAEGKRDEVLYCSACMAIAEELEYSISQIDPKKTIHVGGFRLNPDGSLSDKKVPLARSETHLSELLDGVCNNMSDYALYEDPDTKQQSYRRFAPRSSDGGNFPDFKNFKFSGPEGSDSLKFACETIVEELEDDIITLFAREDERVAQKLCSEVSGHCKSAVFQHAEL</sequence>
<keyword evidence="4" id="KW-1185">Reference proteome</keyword>
<evidence type="ECO:0000313" key="3">
    <source>
        <dbReference type="EMBL" id="KAB5535426.1"/>
    </source>
</evidence>
<comment type="similarity">
    <text evidence="1">Belongs to the canopy family.</text>
</comment>
<feature type="domain" description="DUF3456" evidence="2">
    <location>
        <begin position="127"/>
        <end position="273"/>
    </location>
</feature>
<reference evidence="3 4" key="1">
    <citation type="submission" date="2019-06" db="EMBL/GenBank/DDBJ databases">
        <title>A chromosome-scale genome assembly of the striped catfish, Pangasianodon hypophthalmus.</title>
        <authorList>
            <person name="Wen M."/>
            <person name="Zahm M."/>
            <person name="Roques C."/>
            <person name="Cabau C."/>
            <person name="Klopp C."/>
            <person name="Donnadieu C."/>
            <person name="Jouanno E."/>
            <person name="Avarre J.-C."/>
            <person name="Campet M."/>
            <person name="Ha T.T.T."/>
            <person name="Dugue R."/>
            <person name="Lampietro C."/>
            <person name="Louis A."/>
            <person name="Herpin A."/>
            <person name="Echchiki A."/>
            <person name="Berthelot C."/>
            <person name="Parey E."/>
            <person name="Roest-Crollius H."/>
            <person name="Braasch I."/>
            <person name="Postlethwait J."/>
            <person name="Bobe J."/>
            <person name="Montfort J."/>
            <person name="Bouchez O."/>
            <person name="Begum T."/>
            <person name="Schartl M."/>
            <person name="Guiguen Y."/>
        </authorList>
    </citation>
    <scope>NUCLEOTIDE SEQUENCE [LARGE SCALE GENOMIC DNA]</scope>
    <source>
        <strain evidence="3 4">Indonesia</strain>
        <tissue evidence="3">Blood</tissue>
    </source>
</reference>
<dbReference type="InterPro" id="IPR042415">
    <property type="entry name" value="CNPY"/>
</dbReference>
<dbReference type="PANTHER" id="PTHR13341:SF4">
    <property type="entry name" value="CANOPY FGF SIGNALING REGULATOR 1"/>
    <property type="match status" value="1"/>
</dbReference>
<proteinExistence type="inferred from homology"/>
<dbReference type="AlphaFoldDB" id="A0A5N5KZU6"/>
<protein>
    <recommendedName>
        <fullName evidence="2">DUF3456 domain-containing protein</fullName>
    </recommendedName>
</protein>
<dbReference type="PANTHER" id="PTHR13341">
    <property type="entry name" value="MIR-INTERACTING SAPOSIN-LIKE PROTEIN"/>
    <property type="match status" value="1"/>
</dbReference>
<dbReference type="Pfam" id="PF11938">
    <property type="entry name" value="DUF3456"/>
    <property type="match status" value="1"/>
</dbReference>
<evidence type="ECO:0000313" key="4">
    <source>
        <dbReference type="Proteomes" id="UP000327468"/>
    </source>
</evidence>
<dbReference type="Proteomes" id="UP000327468">
    <property type="component" value="Chromosome 21"/>
</dbReference>
<evidence type="ECO:0000256" key="1">
    <source>
        <dbReference type="ARBA" id="ARBA00007285"/>
    </source>
</evidence>
<evidence type="ECO:0000259" key="2">
    <source>
        <dbReference type="Pfam" id="PF11938"/>
    </source>
</evidence>
<comment type="caution">
    <text evidence="3">The sequence shown here is derived from an EMBL/GenBank/DDBJ whole genome shotgun (WGS) entry which is preliminary data.</text>
</comment>